<dbReference type="Gene3D" id="3.40.50.1820">
    <property type="entry name" value="alpha/beta hydrolase"/>
    <property type="match status" value="1"/>
</dbReference>
<dbReference type="FunFam" id="2.30.38.10:FF:000001">
    <property type="entry name" value="Non-ribosomal peptide synthetase PvdI"/>
    <property type="match status" value="2"/>
</dbReference>
<dbReference type="InterPro" id="IPR020845">
    <property type="entry name" value="AMP-binding_CS"/>
</dbReference>
<dbReference type="FunFam" id="3.30.559.10:FF:000012">
    <property type="entry name" value="Non-ribosomal peptide synthetase"/>
    <property type="match status" value="1"/>
</dbReference>
<comment type="caution">
    <text evidence="6">The sequence shown here is derived from an EMBL/GenBank/DDBJ whole genome shotgun (WGS) entry which is preliminary data.</text>
</comment>
<dbReference type="InterPro" id="IPR036736">
    <property type="entry name" value="ACP-like_sf"/>
</dbReference>
<dbReference type="FunFam" id="3.40.50.980:FF:000002">
    <property type="entry name" value="Enterobactin synthetase component F"/>
    <property type="match status" value="1"/>
</dbReference>
<dbReference type="InterPro" id="IPR001242">
    <property type="entry name" value="Condensation_dom"/>
</dbReference>
<dbReference type="GO" id="GO:0003824">
    <property type="term" value="F:catalytic activity"/>
    <property type="evidence" value="ECO:0007669"/>
    <property type="project" value="InterPro"/>
</dbReference>
<dbReference type="Gene3D" id="2.30.38.10">
    <property type="entry name" value="Luciferase, Domain 3"/>
    <property type="match status" value="1"/>
</dbReference>
<dbReference type="GO" id="GO:0008610">
    <property type="term" value="P:lipid biosynthetic process"/>
    <property type="evidence" value="ECO:0007669"/>
    <property type="project" value="UniProtKB-ARBA"/>
</dbReference>
<evidence type="ECO:0000256" key="4">
    <source>
        <dbReference type="ARBA" id="ARBA00022553"/>
    </source>
</evidence>
<dbReference type="InterPro" id="IPR020806">
    <property type="entry name" value="PKS_PP-bd"/>
</dbReference>
<organism evidence="6 7">
    <name type="scientific">Amycolatopsis thailandensis</name>
    <dbReference type="NCBI Taxonomy" id="589330"/>
    <lineage>
        <taxon>Bacteria</taxon>
        <taxon>Bacillati</taxon>
        <taxon>Actinomycetota</taxon>
        <taxon>Actinomycetes</taxon>
        <taxon>Pseudonocardiales</taxon>
        <taxon>Pseudonocardiaceae</taxon>
        <taxon>Amycolatopsis</taxon>
    </lineage>
</organism>
<feature type="domain" description="Carrier" evidence="5">
    <location>
        <begin position="2091"/>
        <end position="2166"/>
    </location>
</feature>
<dbReference type="SUPFAM" id="SSF56801">
    <property type="entry name" value="Acetyl-CoA synthetase-like"/>
    <property type="match status" value="3"/>
</dbReference>
<dbReference type="InterPro" id="IPR010071">
    <property type="entry name" value="AA_adenyl_dom"/>
</dbReference>
<dbReference type="PANTHER" id="PTHR45527">
    <property type="entry name" value="NONRIBOSOMAL PEPTIDE SYNTHETASE"/>
    <property type="match status" value="1"/>
</dbReference>
<dbReference type="Gene3D" id="3.40.50.12780">
    <property type="entry name" value="N-terminal domain of ligase-like"/>
    <property type="match status" value="1"/>
</dbReference>
<dbReference type="InterPro" id="IPR042099">
    <property type="entry name" value="ANL_N_sf"/>
</dbReference>
<evidence type="ECO:0000256" key="3">
    <source>
        <dbReference type="ARBA" id="ARBA00022450"/>
    </source>
</evidence>
<gene>
    <name evidence="6" type="ORF">CFP71_40970</name>
</gene>
<comment type="cofactor">
    <cofactor evidence="1">
        <name>pantetheine 4'-phosphate</name>
        <dbReference type="ChEBI" id="CHEBI:47942"/>
    </cofactor>
</comment>
<dbReference type="CDD" id="cd19544">
    <property type="entry name" value="E-C_NRPS"/>
    <property type="match status" value="1"/>
</dbReference>
<dbReference type="Gene3D" id="3.30.559.30">
    <property type="entry name" value="Nonribosomal peptide synthetase, condensation domain"/>
    <property type="match status" value="3"/>
</dbReference>
<evidence type="ECO:0000259" key="5">
    <source>
        <dbReference type="PROSITE" id="PS50075"/>
    </source>
</evidence>
<dbReference type="SUPFAM" id="SSF47336">
    <property type="entry name" value="ACP-like"/>
    <property type="match status" value="3"/>
</dbReference>
<dbReference type="Pfam" id="PF00550">
    <property type="entry name" value="PP-binding"/>
    <property type="match status" value="3"/>
</dbReference>
<dbReference type="FunFam" id="3.40.50.12780:FF:000012">
    <property type="entry name" value="Non-ribosomal peptide synthetase"/>
    <property type="match status" value="1"/>
</dbReference>
<protein>
    <submittedName>
        <fullName evidence="6">Non-ribosomal peptide synthetase</fullName>
    </submittedName>
</protein>
<dbReference type="NCBIfam" id="NF003417">
    <property type="entry name" value="PRK04813.1"/>
    <property type="match status" value="3"/>
</dbReference>
<name>A0A229RBM7_9PSEU</name>
<proteinExistence type="inferred from homology"/>
<dbReference type="GO" id="GO:0031177">
    <property type="term" value="F:phosphopantetheine binding"/>
    <property type="evidence" value="ECO:0007669"/>
    <property type="project" value="InterPro"/>
</dbReference>
<dbReference type="EMBL" id="NMQT01000196">
    <property type="protein sequence ID" value="OXM44047.1"/>
    <property type="molecule type" value="Genomic_DNA"/>
</dbReference>
<dbReference type="GO" id="GO:0072330">
    <property type="term" value="P:monocarboxylic acid biosynthetic process"/>
    <property type="evidence" value="ECO:0007669"/>
    <property type="project" value="UniProtKB-ARBA"/>
</dbReference>
<dbReference type="SUPFAM" id="SSF52777">
    <property type="entry name" value="CoA-dependent acyltransferases"/>
    <property type="match status" value="6"/>
</dbReference>
<dbReference type="InterPro" id="IPR045851">
    <property type="entry name" value="AMP-bd_C_sf"/>
</dbReference>
<dbReference type="Pfam" id="PF00501">
    <property type="entry name" value="AMP-binding"/>
    <property type="match status" value="3"/>
</dbReference>
<keyword evidence="3" id="KW-0596">Phosphopantetheine</keyword>
<dbReference type="FunFam" id="1.10.1200.10:FF:000005">
    <property type="entry name" value="Nonribosomal peptide synthetase 1"/>
    <property type="match status" value="1"/>
</dbReference>
<dbReference type="InterPro" id="IPR029058">
    <property type="entry name" value="AB_hydrolase_fold"/>
</dbReference>
<keyword evidence="4" id="KW-0597">Phosphoprotein</keyword>
<dbReference type="InterPro" id="IPR006162">
    <property type="entry name" value="Ppantetheine_attach_site"/>
</dbReference>
<accession>A0A229RBM7</accession>
<dbReference type="InterPro" id="IPR023213">
    <property type="entry name" value="CAT-like_dom_sf"/>
</dbReference>
<dbReference type="GO" id="GO:0043041">
    <property type="term" value="P:amino acid activation for nonribosomal peptide biosynthetic process"/>
    <property type="evidence" value="ECO:0007669"/>
    <property type="project" value="TreeGrafter"/>
</dbReference>
<evidence type="ECO:0000313" key="6">
    <source>
        <dbReference type="EMBL" id="OXM44047.1"/>
    </source>
</evidence>
<dbReference type="PROSITE" id="PS50075">
    <property type="entry name" value="CARRIER"/>
    <property type="match status" value="3"/>
</dbReference>
<dbReference type="Proteomes" id="UP000215223">
    <property type="component" value="Unassembled WGS sequence"/>
</dbReference>
<dbReference type="FunFam" id="3.40.50.980:FF:000001">
    <property type="entry name" value="Non-ribosomal peptide synthetase"/>
    <property type="match status" value="3"/>
</dbReference>
<dbReference type="Gene3D" id="1.10.1200.10">
    <property type="entry name" value="ACP-like"/>
    <property type="match status" value="2"/>
</dbReference>
<feature type="domain" description="Carrier" evidence="5">
    <location>
        <begin position="1"/>
        <end position="52"/>
    </location>
</feature>
<dbReference type="Gene3D" id="3.30.559.10">
    <property type="entry name" value="Chloramphenicol acetyltransferase-like domain"/>
    <property type="match status" value="3"/>
</dbReference>
<dbReference type="CDD" id="cd12117">
    <property type="entry name" value="A_NRPS_Srf_like"/>
    <property type="match status" value="1"/>
</dbReference>
<dbReference type="Pfam" id="PF00668">
    <property type="entry name" value="Condensation"/>
    <property type="match status" value="3"/>
</dbReference>
<evidence type="ECO:0000313" key="7">
    <source>
        <dbReference type="Proteomes" id="UP000215223"/>
    </source>
</evidence>
<evidence type="ECO:0000256" key="1">
    <source>
        <dbReference type="ARBA" id="ARBA00001957"/>
    </source>
</evidence>
<dbReference type="FunFam" id="3.30.300.30:FF:000010">
    <property type="entry name" value="Enterobactin synthetase component F"/>
    <property type="match status" value="2"/>
</dbReference>
<dbReference type="InterPro" id="IPR000873">
    <property type="entry name" value="AMP-dep_synth/lig_dom"/>
</dbReference>
<dbReference type="CDD" id="cd17643">
    <property type="entry name" value="A_NRPS_Cytc1-like"/>
    <property type="match status" value="1"/>
</dbReference>
<sequence>MDDDFFALGGHSLLVMRVVSRIRALLDVELPIRTVFEARTPARLAARLAEVAAPGRAALAARTRPDRVPLSFAQRRLWFLGQLEGPNLTYNIPWGLKLTGTLDRVAFAAALRDVVERHEVLRTVFELADGEPYQRVLPADESAFALDVVEVPADDLTAAVEQAATHAFDLAAEIPVRASLFAVAPDEHVLVLVVHHIAGDAWSMAPLARDVSLAYEARLDGAAPGWAPLPVQYADYALWQRELLGDDDDPGSVISQQVDHWKAALAGAPDVLDLPTDRPRPAEPSHRGHVAEAELPAELHRRLHALADAEGVTVFMVLQAALAVTLSRLGGGRDIPIGTAVAGRTDQALDELAGFFVNTLVLRADLSGNPVFTEVLWRARENLLAALANQDVPFERLVEELAPVRSLTRHPLFQVMLTVQNTAGPDAGLPGLRTSMVPTGAVPAKFDLDLAFEESFDEEGAPAGLRGTLVVAADLFDRSTADRIVTWFARVLDEVTRRPELRLGEIGVLDAAELSTLDSWNEAGPPFPETTLPALFEAQAARTPEAIAVTAGDVELSYAELDARANGLARLLRDRGVGPESVVGVVAPRSAELVVSMVAVLKAGGAYLPLDPESPADRIGFVLADAGAVCVVTTPDCVSLVPQGVPAVVADGFRDDVAPVRSDAVRPEHAAYVIYTSGSTGTPKGVVVPHRNVVALFAATEGLFDFGADDVWSWFHSFAFDFSVWELWGPLVHGGRVVVVPFDVSRSPREFADLLVRERVTMLSQTPSAFYQLMETAGSDSLRTVVFGGEALDPARLSDWWERVGVSGPRLVNMYGITETTVHVTHFDLLPGVDGSVIGRGIPGLSVYVLDEWLRPVPAGVVGELYVAGSQVARGYVRRPGLTGERFVACPFGAPGARMYRTGDRGRWNTEGRLVFAGRADDQVQIRGFRIEPGEVEAVLAAHPEVTQAAVIAREDVEGDVRLVGYVVPAADASVSPEAVRGFAASRLPSYLVPSAVVVLESLPLTGNGKLDRAALPAPAYAAGGGRAPATTEEELLCQAFAEVLGLDRVGVDDDFFALGGHSLLAVSLVEWLRQRGVSVSVRALFTTPTPAGLAAVAGVGWVEVPPNLIPEGATELTPEMLTLVDLTADAVELVAASLPGGAADVQDVYPLAPLQEGIYFHYLLAGRDGTDVYATPTVLAVDTRERLEGFLVALRWLVDRHDIYRTAILSEGLPHPVQVVSRHARLPVEEITLDPAGPSPVDQLLAAGDGRMELTEAPLIRVYVAADPAGGWLVLLRIHHLIQDHTTFDVIVEDLQAFLAGRAGELPPPSRFREFVTQARGGVSQADHERYFTELLDGVTETTAPYGLLNTYGDGAAAALAHLRVDDALSARTREVARTLGVSPATLFHLAWARVVGAVSGRDDVVFGTLLFGRMNAGAGADRAPGLFLNTLPVRTRLAGTSVAGALAAMRGQLADLMVHEHAPLASAQAAAELPGGGPLVTSLFNYRHNQEEPEPGDGIEGVRTVFTREHTNYPLHVSIDNDGPGFAITVNAVAPADPDQVCALLHTCLGNLVTALAAAPETPFTAVDVLDTRSRDRLVVDWNDTASAVSDVSVPEAFAAQVARTPEATALVSGEVALGYAELDDRADRFARTLVASGVGAESPVAVLMERSAELVVTLLAILKAGGAYVPLDVGWPVERLRAVVEGSGAASLVVHEPTAHHEILDGLGIPTIWAGSGTEAAALPPRCPPGQAAYVMYTSGSTGVPKGVVTTHRDVVALAKDRCWGATPRVLFHAPHAFDASSYELWVPLLSGGTVVVAPAERVDATVLRRLITGHELSHVHLTAGLLRVLVDEDPSCLAGVREVLTGGDVVPAEAVRRVLESNPGVTVRQLYGPTEVTLCATQYEVADPGEVAGVLPIGRPLDNTSVYVLDDGLGLVPAGVAGELYVAGAGVSRGYLDRPLWTAERFVPCPFGAAGSRMYRTGDLVRWTPDGRLVFVGRADEQVKIRGYRVEPGEVEAVLAAHPVVAQAAVLVREDVPGDKRLVAYLVPAEPGAGVGARARAYAVERLPEYLVPSAFVELETLPLTVNGKVDRAALPAPEYSGSAGRAPANATEELLCQVFAEVLGLPSVGMDDDFFELGGHSLLAIQLTSRVRVVLSVEVPLHTLFEARTPANLAASASLGVPGRTALVARERPDRVPLSFAQRRLWFLGRLEGPSPTYNIPLTVRLTGSLDRAAFGAALRDLVERHEVLRTVFELADGEPYQRVLSVAESAFALDVVEVTAGDLDEKVAEAAGHPFDLTAEPPVRATLLAVTPEDHVLVLAVHHIAADAWSMEPLSRDLAAAYTARLRGTDPAWTPLPVQYADYALWQRELLGDENDPGSVLSRQVAYWRDALAGAPEELDLPADRPRPATASYRGLLTPIEIPAGLHRRLRAVAQDRGVTLFMAVQTALATVLSRLGAGTDVPIGVAVAGRTDQAQDDLVGFFVNTLVLRTDLAGDPTFAEILGRVRSTSLAALSHQDVPFEKLVEELAPARSLARHPLFQVMLTLQNAGGGSAVTLPGLKLGSLPAGDVAAKFDLDVSMGETFDAAGAPAGMAGMLVAAADLFDQDTADRLARCLVKALSLLAEDTGARLSAVDLLDPAERRLVVKEWNRTDAPPPALLVPSAFEARVARTPDALAVLHGDGTRLSYAEVNARANRLARLLVRHGVGPESTVAVCLGRSADLVVSLLAVLKAGGAYLPIDPAHPAERVGYQVDDARPGLVLMERATGLADHGPDRIVLDDPDVAAELAELGDGDLTAAERRGPLLPGHPAYVIYTSGSTGRPKGVVVP</sequence>
<dbReference type="PROSITE" id="PS00012">
    <property type="entry name" value="PHOSPHOPANTETHEINE"/>
    <property type="match status" value="2"/>
</dbReference>
<feature type="non-terminal residue" evidence="6">
    <location>
        <position position="2815"/>
    </location>
</feature>
<keyword evidence="7" id="KW-1185">Reference proteome</keyword>
<dbReference type="Gene3D" id="3.40.50.980">
    <property type="match status" value="4"/>
</dbReference>
<dbReference type="Pfam" id="PF13193">
    <property type="entry name" value="AMP-binding_C"/>
    <property type="match status" value="2"/>
</dbReference>
<dbReference type="PROSITE" id="PS00455">
    <property type="entry name" value="AMP_BINDING"/>
    <property type="match status" value="3"/>
</dbReference>
<dbReference type="SMART" id="SM00823">
    <property type="entry name" value="PKS_PP"/>
    <property type="match status" value="2"/>
</dbReference>
<dbReference type="GO" id="GO:0005829">
    <property type="term" value="C:cytosol"/>
    <property type="evidence" value="ECO:0007669"/>
    <property type="project" value="TreeGrafter"/>
</dbReference>
<feature type="domain" description="Carrier" evidence="5">
    <location>
        <begin position="1028"/>
        <end position="1102"/>
    </location>
</feature>
<dbReference type="InterPro" id="IPR009081">
    <property type="entry name" value="PP-bd_ACP"/>
</dbReference>
<dbReference type="FunFam" id="1.10.1200.10:FF:000016">
    <property type="entry name" value="Non-ribosomal peptide synthase"/>
    <property type="match status" value="1"/>
</dbReference>
<dbReference type="PANTHER" id="PTHR45527:SF14">
    <property type="entry name" value="PLIPASTATIN SYNTHASE SUBUNIT B"/>
    <property type="match status" value="1"/>
</dbReference>
<dbReference type="GO" id="GO:0044550">
    <property type="term" value="P:secondary metabolite biosynthetic process"/>
    <property type="evidence" value="ECO:0007669"/>
    <property type="project" value="UniProtKB-ARBA"/>
</dbReference>
<comment type="similarity">
    <text evidence="2">Belongs to the ATP-dependent AMP-binding enzyme family.</text>
</comment>
<dbReference type="InterPro" id="IPR025110">
    <property type="entry name" value="AMP-bd_C"/>
</dbReference>
<dbReference type="Gene3D" id="3.30.300.30">
    <property type="match status" value="2"/>
</dbReference>
<reference evidence="6 7" key="1">
    <citation type="submission" date="2017-07" db="EMBL/GenBank/DDBJ databases">
        <title>Amycolatopsis thailandensis Genome sequencing and assembly.</title>
        <authorList>
            <person name="Kaur N."/>
            <person name="Mayilraj S."/>
        </authorList>
    </citation>
    <scope>NUCLEOTIDE SEQUENCE [LARGE SCALE GENOMIC DNA]</scope>
    <source>
        <strain evidence="6 7">JCM 16380</strain>
    </source>
</reference>
<evidence type="ECO:0000256" key="2">
    <source>
        <dbReference type="ARBA" id="ARBA00006432"/>
    </source>
</evidence>
<dbReference type="NCBIfam" id="TIGR01733">
    <property type="entry name" value="AA-adenyl-dom"/>
    <property type="match status" value="2"/>
</dbReference>
<dbReference type="CDD" id="cd19540">
    <property type="entry name" value="LCL_NRPS-like"/>
    <property type="match status" value="2"/>
</dbReference>